<sequence>MTNFLPSIPKKNENIRVFVQRKRLSSRKSVPIRSDSLTQLISILNKQLVKKNKNLILVNYKPVFIQSSEQKSVPPARQSSKARTVSNPNRTKQQSESFHVPDVEDPFMFIEMMYQQLFTEDGQLRNETQPEVLANCVKQIVTQSRRSSMALRDSCPRKYSVASKTASVSSWTSPHFIPNIFSEEEEEESQTLRQRNKRIDHSTRSSKRSSMDHTDHQHLHTFLHSCHQKQSSSTTQTQRKFDPLLSADDTDNEDLDTFSDFNSSRRTIRPSPAASYDEDTTDSKRLSSGYHSLTASQRSPVLKTDFNLEHHSQPVQTATTSIVTIIQPIREFVTKYLDFILVSKNILFIPLFIFLLHQRPIPVRT</sequence>
<accession>A0A813ZWV5</accession>
<dbReference type="EMBL" id="CAJNOJ010000034">
    <property type="protein sequence ID" value="CAF0905811.1"/>
    <property type="molecule type" value="Genomic_DNA"/>
</dbReference>
<comment type="caution">
    <text evidence="2">The sequence shown here is derived from an EMBL/GenBank/DDBJ whole genome shotgun (WGS) entry which is preliminary data.</text>
</comment>
<feature type="region of interest" description="Disordered" evidence="1">
    <location>
        <begin position="182"/>
        <end position="215"/>
    </location>
</feature>
<gene>
    <name evidence="2" type="ORF">EDS130_LOCUS10011</name>
</gene>
<feature type="compositionally biased region" description="Basic and acidic residues" evidence="1">
    <location>
        <begin position="197"/>
        <end position="215"/>
    </location>
</feature>
<reference evidence="2" key="1">
    <citation type="submission" date="2021-02" db="EMBL/GenBank/DDBJ databases">
        <authorList>
            <person name="Nowell W R."/>
        </authorList>
    </citation>
    <scope>NUCLEOTIDE SEQUENCE</scope>
</reference>
<dbReference type="AlphaFoldDB" id="A0A813ZWV5"/>
<protein>
    <submittedName>
        <fullName evidence="2">Uncharacterized protein</fullName>
    </submittedName>
</protein>
<name>A0A813ZWV5_ADIRI</name>
<feature type="region of interest" description="Disordered" evidence="1">
    <location>
        <begin position="244"/>
        <end position="290"/>
    </location>
</feature>
<feature type="compositionally biased region" description="Acidic residues" evidence="1">
    <location>
        <begin position="248"/>
        <end position="257"/>
    </location>
</feature>
<evidence type="ECO:0000256" key="1">
    <source>
        <dbReference type="SAM" id="MobiDB-lite"/>
    </source>
</evidence>
<organism evidence="2 3">
    <name type="scientific">Adineta ricciae</name>
    <name type="common">Rotifer</name>
    <dbReference type="NCBI Taxonomy" id="249248"/>
    <lineage>
        <taxon>Eukaryota</taxon>
        <taxon>Metazoa</taxon>
        <taxon>Spiralia</taxon>
        <taxon>Gnathifera</taxon>
        <taxon>Rotifera</taxon>
        <taxon>Eurotatoria</taxon>
        <taxon>Bdelloidea</taxon>
        <taxon>Adinetida</taxon>
        <taxon>Adinetidae</taxon>
        <taxon>Adineta</taxon>
    </lineage>
</organism>
<proteinExistence type="predicted"/>
<dbReference type="Proteomes" id="UP000663852">
    <property type="component" value="Unassembled WGS sequence"/>
</dbReference>
<feature type="compositionally biased region" description="Polar residues" evidence="1">
    <location>
        <begin position="69"/>
        <end position="97"/>
    </location>
</feature>
<evidence type="ECO:0000313" key="3">
    <source>
        <dbReference type="Proteomes" id="UP000663852"/>
    </source>
</evidence>
<feature type="region of interest" description="Disordered" evidence="1">
    <location>
        <begin position="69"/>
        <end position="98"/>
    </location>
</feature>
<dbReference type="OrthoDB" id="10034346at2759"/>
<evidence type="ECO:0000313" key="2">
    <source>
        <dbReference type="EMBL" id="CAF0905811.1"/>
    </source>
</evidence>